<dbReference type="EMBL" id="JAWJWE010000003">
    <property type="protein sequence ID" value="KAK6639993.1"/>
    <property type="molecule type" value="Genomic_DNA"/>
</dbReference>
<proteinExistence type="predicted"/>
<organism evidence="1 2">
    <name type="scientific">Polyplax serrata</name>
    <name type="common">Common mouse louse</name>
    <dbReference type="NCBI Taxonomy" id="468196"/>
    <lineage>
        <taxon>Eukaryota</taxon>
        <taxon>Metazoa</taxon>
        <taxon>Ecdysozoa</taxon>
        <taxon>Arthropoda</taxon>
        <taxon>Hexapoda</taxon>
        <taxon>Insecta</taxon>
        <taxon>Pterygota</taxon>
        <taxon>Neoptera</taxon>
        <taxon>Paraneoptera</taxon>
        <taxon>Psocodea</taxon>
        <taxon>Troctomorpha</taxon>
        <taxon>Phthiraptera</taxon>
        <taxon>Anoplura</taxon>
        <taxon>Polyplacidae</taxon>
        <taxon>Polyplax</taxon>
    </lineage>
</organism>
<gene>
    <name evidence="1" type="ORF">RUM43_008270</name>
</gene>
<evidence type="ECO:0000313" key="1">
    <source>
        <dbReference type="EMBL" id="KAK6639993.1"/>
    </source>
</evidence>
<protein>
    <submittedName>
        <fullName evidence="1">Uncharacterized protein</fullName>
    </submittedName>
</protein>
<accession>A0AAN8S2B9</accession>
<sequence>MSQNEKEIHKLKSACIRPFLEINITINGTHYVVVGKNSWMHKAHFNITIIDYHACKRTVQSFVEQLEKPESFKGKPFYAVRDYFTLALSTGLVSRPGGNVTMQKIEKKARDVCHDNTLEPFTCMDIIYMHSLFKKVYGLRKKSIIHFCEEVNGFDVDWRLAKAFSLYKGYNISSIDPVWHPDVLCPALKAKNSTTELNPTTTKPHLTIKHKQIKH</sequence>
<dbReference type="Proteomes" id="UP001372834">
    <property type="component" value="Unassembled WGS sequence"/>
</dbReference>
<comment type="caution">
    <text evidence="1">The sequence shown here is derived from an EMBL/GenBank/DDBJ whole genome shotgun (WGS) entry which is preliminary data.</text>
</comment>
<name>A0AAN8S2B9_POLSC</name>
<dbReference type="AlphaFoldDB" id="A0AAN8S2B9"/>
<dbReference type="Gene3D" id="3.30.420.150">
    <property type="entry name" value="Exopolyphosphatase. Domain 2"/>
    <property type="match status" value="1"/>
</dbReference>
<evidence type="ECO:0000313" key="2">
    <source>
        <dbReference type="Proteomes" id="UP001372834"/>
    </source>
</evidence>
<reference evidence="1 2" key="1">
    <citation type="submission" date="2023-10" db="EMBL/GenBank/DDBJ databases">
        <title>Genomes of two closely related lineages of the louse Polyplax serrata with different host specificities.</title>
        <authorList>
            <person name="Martinu J."/>
            <person name="Tarabai H."/>
            <person name="Stefka J."/>
            <person name="Hypsa V."/>
        </authorList>
    </citation>
    <scope>NUCLEOTIDE SEQUENCE [LARGE SCALE GENOMIC DNA]</scope>
    <source>
        <strain evidence="1">HR10_N</strain>
    </source>
</reference>